<gene>
    <name evidence="11" type="ORF">PCL_03531</name>
    <name evidence="10" type="ORF">Purlil1_2478</name>
</gene>
<dbReference type="InterPro" id="IPR036985">
    <property type="entry name" value="Transglutaminase-like_sf"/>
</dbReference>
<dbReference type="GO" id="GO:0003697">
    <property type="term" value="F:single-stranded DNA binding"/>
    <property type="evidence" value="ECO:0007669"/>
    <property type="project" value="TreeGrafter"/>
</dbReference>
<dbReference type="Pfam" id="PF10403">
    <property type="entry name" value="BHD_1"/>
    <property type="match status" value="1"/>
</dbReference>
<dbReference type="GO" id="GO:0071942">
    <property type="term" value="C:XPC complex"/>
    <property type="evidence" value="ECO:0007669"/>
    <property type="project" value="TreeGrafter"/>
</dbReference>
<feature type="domain" description="Rad4 beta-hairpin" evidence="7">
    <location>
        <begin position="525"/>
        <end position="582"/>
    </location>
</feature>
<evidence type="ECO:0000313" key="12">
    <source>
        <dbReference type="Proteomes" id="UP000245956"/>
    </source>
</evidence>
<keyword evidence="3" id="KW-0227">DNA damage</keyword>
<dbReference type="InterPro" id="IPR018328">
    <property type="entry name" value="Rad4_beta-hairpin_dom3"/>
</dbReference>
<accession>A0A2U3EP98</accession>
<dbReference type="InterPro" id="IPR042488">
    <property type="entry name" value="Rad4_BHD3_sf"/>
</dbReference>
<dbReference type="Pfam" id="PF03835">
    <property type="entry name" value="Rad4"/>
    <property type="match status" value="1"/>
</dbReference>
<dbReference type="GO" id="GO:0006298">
    <property type="term" value="P:mismatch repair"/>
    <property type="evidence" value="ECO:0007669"/>
    <property type="project" value="TreeGrafter"/>
</dbReference>
<dbReference type="InterPro" id="IPR038765">
    <property type="entry name" value="Papain-like_cys_pep_sf"/>
</dbReference>
<sequence>MVAKRRKVSSRDTARAGPSGNNEEPDIYQQMLAEAGVSAHDGVSPEPPLKRRRATTKHESEKATSSGAAILAGDLAAGSASEDNDEDVEFQDVLIPEPTVQTMELDTDEEDEDEDDEEENKFEDIDFAKPLNDTIPAEPASLELNLTAHQATTSPGRGRERRKPITKEERERRIQVHQVHLLCLLCHISRRNRWCNDTKVQEALRPHLTAKTVNYLNPGANLSQFGQAESLKNGLKQAGSMWESKFEIRERGLRRALWAEDPAQLQDYEPPNDMDSCMDRKDFQDLAKKLQGSRDVGAQLYCALLRSAGVRARLVCSLQPLSFLPSAPPLPKPKKSATTPKSSQKERARDALAKYEALAESASAASPSSSATARRRLGHPNATAYNFTPVPSPPRQNRAFDTPVKIRESPYPVYWVEVLDVGHQKWQPVDPVVLHTFWKPKAFEPPITDKENCLSYVVAFEADGTARDVTRRYAKAYTAKTRRLRVENALEDGGHWWRKVMNLYRPKRHTDLDQIEDTELAGVEAREPMPRNVQDFKDHPVFALERHLRRHEVLVPGATPSGTVATGSRGPLEKIFRRKDVRIAKSADKWYRLGREVKPNEIPVKWLPKRARPKNSRYDEEDAHVEDEVVGTPLYTEDQTELYEPPPVRNGRVPKNKFGNIEVYVPHMVPRGAVHIVHEHATRAALILGVDYAPALTGFEFKGRQGTAVLHGIIVASEFDEAIRDVINGLGDVQQELEDERKRLVALRMWRKLLMGLRIRERIWSGVDEEERREADRQAELDAAMANADGESDATDEFDMVVNDEDDDMAGGFLVD</sequence>
<dbReference type="Proteomes" id="UP000245956">
    <property type="component" value="Unassembled WGS sequence"/>
</dbReference>
<proteinExistence type="inferred from homology"/>
<evidence type="ECO:0000256" key="6">
    <source>
        <dbReference type="SAM" id="MobiDB-lite"/>
    </source>
</evidence>
<dbReference type="PANTHER" id="PTHR12135">
    <property type="entry name" value="DNA REPAIR PROTEIN XP-C / RAD4"/>
    <property type="match status" value="1"/>
</dbReference>
<keyword evidence="5" id="KW-0539">Nucleus</keyword>
<protein>
    <submittedName>
        <fullName evidence="11">Nitrilase</fullName>
    </submittedName>
</protein>
<comment type="caution">
    <text evidence="11">The sequence shown here is derived from an EMBL/GenBank/DDBJ whole genome shotgun (WGS) entry which is preliminary data.</text>
</comment>
<organism evidence="11 12">
    <name type="scientific">Purpureocillium lilacinum</name>
    <name type="common">Paecilomyces lilacinus</name>
    <dbReference type="NCBI Taxonomy" id="33203"/>
    <lineage>
        <taxon>Eukaryota</taxon>
        <taxon>Fungi</taxon>
        <taxon>Dikarya</taxon>
        <taxon>Ascomycota</taxon>
        <taxon>Pezizomycotina</taxon>
        <taxon>Sordariomycetes</taxon>
        <taxon>Hypocreomycetidae</taxon>
        <taxon>Hypocreales</taxon>
        <taxon>Ophiocordycipitaceae</taxon>
        <taxon>Purpureocillium</taxon>
    </lineage>
</organism>
<dbReference type="EMBL" id="LCWV01000001">
    <property type="protein sequence ID" value="PWI76337.1"/>
    <property type="molecule type" value="Genomic_DNA"/>
</dbReference>
<evidence type="ECO:0000256" key="1">
    <source>
        <dbReference type="ARBA" id="ARBA00004123"/>
    </source>
</evidence>
<evidence type="ECO:0000313" key="10">
    <source>
        <dbReference type="EMBL" id="KAK4093321.1"/>
    </source>
</evidence>
<dbReference type="Proteomes" id="UP001287286">
    <property type="component" value="Unassembled WGS sequence"/>
</dbReference>
<reference evidence="11 12" key="2">
    <citation type="journal article" date="2016" name="Front. Microbiol.">
        <title>Genome and transcriptome sequences reveal the specific parasitism of the nematophagous Purpureocillium lilacinum 36-1.</title>
        <authorList>
            <person name="Xie J."/>
            <person name="Li S."/>
            <person name="Mo C."/>
            <person name="Xiao X."/>
            <person name="Peng D."/>
            <person name="Wang G."/>
            <person name="Xiao Y."/>
        </authorList>
    </citation>
    <scope>NUCLEOTIDE SEQUENCE [LARGE SCALE GENOMIC DNA]</scope>
    <source>
        <strain evidence="11 12">36-1</strain>
    </source>
</reference>
<evidence type="ECO:0000313" key="13">
    <source>
        <dbReference type="Proteomes" id="UP001287286"/>
    </source>
</evidence>
<dbReference type="InterPro" id="IPR018327">
    <property type="entry name" value="BHD_2"/>
</dbReference>
<feature type="compositionally biased region" description="Low complexity" evidence="6">
    <location>
        <begin position="65"/>
        <end position="81"/>
    </location>
</feature>
<feature type="region of interest" description="Disordered" evidence="6">
    <location>
        <begin position="1"/>
        <end position="171"/>
    </location>
</feature>
<feature type="domain" description="Rad4 beta-hairpin" evidence="8">
    <location>
        <begin position="584"/>
        <end position="646"/>
    </location>
</feature>
<dbReference type="GO" id="GO:0000111">
    <property type="term" value="C:nucleotide-excision repair factor 2 complex"/>
    <property type="evidence" value="ECO:0007669"/>
    <property type="project" value="TreeGrafter"/>
</dbReference>
<reference evidence="10 13" key="4">
    <citation type="journal article" date="2024" name="Microbiol. Resour. Announc.">
        <title>Genome annotations for the ascomycete fungi Trichoderma harzianum, Trichoderma aggressivum, and Purpureocillium lilacinum.</title>
        <authorList>
            <person name="Beijen E.P.W."/>
            <person name="Ohm R.A."/>
        </authorList>
    </citation>
    <scope>NUCLEOTIDE SEQUENCE [LARGE SCALE GENOMIC DNA]</scope>
    <source>
        <strain evidence="10 13">CBS 150709</strain>
    </source>
</reference>
<dbReference type="EMBL" id="JAWRVI010000006">
    <property type="protein sequence ID" value="KAK4093321.1"/>
    <property type="molecule type" value="Genomic_DNA"/>
</dbReference>
<evidence type="ECO:0000256" key="4">
    <source>
        <dbReference type="ARBA" id="ARBA00023204"/>
    </source>
</evidence>
<dbReference type="Pfam" id="PF10405">
    <property type="entry name" value="BHD_3"/>
    <property type="match status" value="1"/>
</dbReference>
<dbReference type="Gene3D" id="2.20.20.110">
    <property type="entry name" value="Rad4, beta-hairpin domain BHD1"/>
    <property type="match status" value="1"/>
</dbReference>
<evidence type="ECO:0000256" key="3">
    <source>
        <dbReference type="ARBA" id="ARBA00022763"/>
    </source>
</evidence>
<name>A0A2U3EP98_PURLI</name>
<feature type="compositionally biased region" description="Acidic residues" evidence="6">
    <location>
        <begin position="105"/>
        <end position="121"/>
    </location>
</feature>
<dbReference type="GO" id="GO:0005737">
    <property type="term" value="C:cytoplasm"/>
    <property type="evidence" value="ECO:0007669"/>
    <property type="project" value="TreeGrafter"/>
</dbReference>
<reference evidence="11" key="1">
    <citation type="submission" date="2015-05" db="EMBL/GenBank/DDBJ databases">
        <authorList>
            <person name="Wang D.B."/>
            <person name="Wang M."/>
        </authorList>
    </citation>
    <scope>NUCLEOTIDE SEQUENCE</scope>
    <source>
        <strain evidence="11">36-1</strain>
    </source>
</reference>
<dbReference type="GO" id="GO:0006289">
    <property type="term" value="P:nucleotide-excision repair"/>
    <property type="evidence" value="ECO:0007669"/>
    <property type="project" value="InterPro"/>
</dbReference>
<dbReference type="Gene3D" id="3.90.260.10">
    <property type="entry name" value="Transglutaminase-like"/>
    <property type="match status" value="1"/>
</dbReference>
<dbReference type="SUPFAM" id="SSF54001">
    <property type="entry name" value="Cysteine proteinases"/>
    <property type="match status" value="1"/>
</dbReference>
<dbReference type="PANTHER" id="PTHR12135:SF0">
    <property type="entry name" value="DNA REPAIR PROTEIN COMPLEMENTING XP-C CELLS"/>
    <property type="match status" value="1"/>
</dbReference>
<evidence type="ECO:0000313" key="11">
    <source>
        <dbReference type="EMBL" id="PWI76337.1"/>
    </source>
</evidence>
<feature type="domain" description="Rad4 beta-hairpin" evidence="9">
    <location>
        <begin position="653"/>
        <end position="727"/>
    </location>
</feature>
<dbReference type="InterPro" id="IPR018326">
    <property type="entry name" value="Rad4_beta-hairpin_dom1"/>
</dbReference>
<evidence type="ECO:0000256" key="5">
    <source>
        <dbReference type="ARBA" id="ARBA00023242"/>
    </source>
</evidence>
<dbReference type="AlphaFoldDB" id="A0A2U3EP98"/>
<dbReference type="Pfam" id="PF10404">
    <property type="entry name" value="BHD_2"/>
    <property type="match status" value="1"/>
</dbReference>
<dbReference type="Gene3D" id="3.30.60.290">
    <property type="entry name" value="Rad4, beta-hairpin domain BHD2"/>
    <property type="match status" value="1"/>
</dbReference>
<keyword evidence="13" id="KW-1185">Reference proteome</keyword>
<dbReference type="SMART" id="SM01032">
    <property type="entry name" value="BHD_3"/>
    <property type="match status" value="1"/>
</dbReference>
<comment type="similarity">
    <text evidence="2">Belongs to the XPC family.</text>
</comment>
<evidence type="ECO:0000256" key="2">
    <source>
        <dbReference type="ARBA" id="ARBA00009525"/>
    </source>
</evidence>
<dbReference type="InterPro" id="IPR004583">
    <property type="entry name" value="DNA_repair_Rad4"/>
</dbReference>
<feature type="region of interest" description="Disordered" evidence="6">
    <location>
        <begin position="327"/>
        <end position="350"/>
    </location>
</feature>
<evidence type="ECO:0000259" key="9">
    <source>
        <dbReference type="SMART" id="SM01032"/>
    </source>
</evidence>
<keyword evidence="4" id="KW-0234">DNA repair</keyword>
<dbReference type="SMART" id="SM01031">
    <property type="entry name" value="BHD_2"/>
    <property type="match status" value="1"/>
</dbReference>
<reference evidence="10" key="3">
    <citation type="submission" date="2023-11" db="EMBL/GenBank/DDBJ databases">
        <authorList>
            <person name="Beijen E."/>
            <person name="Ohm R.A."/>
        </authorList>
    </citation>
    <scope>NUCLEOTIDE SEQUENCE</scope>
    <source>
        <strain evidence="10">CBS 150709</strain>
    </source>
</reference>
<dbReference type="Gene3D" id="3.30.70.2460">
    <property type="entry name" value="Rad4, beta-hairpin domain BHD3"/>
    <property type="match status" value="1"/>
</dbReference>
<evidence type="ECO:0000259" key="8">
    <source>
        <dbReference type="SMART" id="SM01031"/>
    </source>
</evidence>
<evidence type="ECO:0000259" key="7">
    <source>
        <dbReference type="SMART" id="SM01030"/>
    </source>
</evidence>
<dbReference type="InterPro" id="IPR018325">
    <property type="entry name" value="Rad4/PNGase_transGLS-fold"/>
</dbReference>
<comment type="subcellular location">
    <subcellularLocation>
        <location evidence="1">Nucleus</location>
    </subcellularLocation>
</comment>
<dbReference type="SMART" id="SM01030">
    <property type="entry name" value="BHD_1"/>
    <property type="match status" value="1"/>
</dbReference>
<dbReference type="GO" id="GO:0003684">
    <property type="term" value="F:damaged DNA binding"/>
    <property type="evidence" value="ECO:0007669"/>
    <property type="project" value="InterPro"/>
</dbReference>